<dbReference type="EC" id="3.2.1.39" evidence="3"/>
<accession>A0ABQ7ZQN1</accession>
<reference evidence="10 11" key="1">
    <citation type="submission" date="2021-05" db="EMBL/GenBank/DDBJ databases">
        <title>Genome Assembly of Synthetic Allotetraploid Brassica napus Reveals Homoeologous Exchanges between Subgenomes.</title>
        <authorList>
            <person name="Davis J.T."/>
        </authorList>
    </citation>
    <scope>NUCLEOTIDE SEQUENCE [LARGE SCALE GENOMIC DNA]</scope>
    <source>
        <strain evidence="11">cv. Da-Ae</strain>
        <tissue evidence="10">Seedling</tissue>
    </source>
</reference>
<keyword evidence="7" id="KW-0326">Glycosidase</keyword>
<sequence length="238" mass="26325">MLVTTPNAFTICYNQNTTSQNRFKDDQKYFFGQVSIHDQRLPLFHDGLEQCQLRLYLVRSNTIMDSNTQQTYNNMFDEVMDATYSAMNALGYGDVDIAVGETGWPSACDAAWCTPQNAANYNLNIIKLAQNIGTPLMPNRHIDIYLFAFNNGKWCVAKQEATDAQLGANIDWVCSQGIDCKTISPSGTCFDNRLKTLASFIMNVYYQSNGGSEDACSFGGSGIVVTTDPSTSTCVEPN</sequence>
<dbReference type="InterPro" id="IPR017853">
    <property type="entry name" value="GH"/>
</dbReference>
<proteinExistence type="inferred from homology"/>
<dbReference type="Proteomes" id="UP000824890">
    <property type="component" value="Unassembled WGS sequence"/>
</dbReference>
<evidence type="ECO:0000313" key="11">
    <source>
        <dbReference type="Proteomes" id="UP000824890"/>
    </source>
</evidence>
<evidence type="ECO:0000256" key="2">
    <source>
        <dbReference type="ARBA" id="ARBA00008773"/>
    </source>
</evidence>
<keyword evidence="11" id="KW-1185">Reference proteome</keyword>
<evidence type="ECO:0000256" key="4">
    <source>
        <dbReference type="ARBA" id="ARBA00022729"/>
    </source>
</evidence>
<evidence type="ECO:0000256" key="1">
    <source>
        <dbReference type="ARBA" id="ARBA00000382"/>
    </source>
</evidence>
<evidence type="ECO:0000256" key="5">
    <source>
        <dbReference type="ARBA" id="ARBA00022801"/>
    </source>
</evidence>
<dbReference type="InterPro" id="IPR000490">
    <property type="entry name" value="Glyco_hydro_17"/>
</dbReference>
<dbReference type="SMART" id="SM00768">
    <property type="entry name" value="X8"/>
    <property type="match status" value="1"/>
</dbReference>
<evidence type="ECO:0000256" key="8">
    <source>
        <dbReference type="RuleBase" id="RU004335"/>
    </source>
</evidence>
<dbReference type="InterPro" id="IPR012946">
    <property type="entry name" value="X8"/>
</dbReference>
<keyword evidence="5" id="KW-0378">Hydrolase</keyword>
<dbReference type="SUPFAM" id="SSF51445">
    <property type="entry name" value="(Trans)glycosidases"/>
    <property type="match status" value="1"/>
</dbReference>
<name>A0ABQ7ZQN1_BRANA</name>
<keyword evidence="4" id="KW-0732">Signal</keyword>
<dbReference type="Gene3D" id="3.20.20.80">
    <property type="entry name" value="Glycosidases"/>
    <property type="match status" value="1"/>
</dbReference>
<feature type="domain" description="X8" evidence="9">
    <location>
        <begin position="153"/>
        <end position="236"/>
    </location>
</feature>
<evidence type="ECO:0000256" key="6">
    <source>
        <dbReference type="ARBA" id="ARBA00023157"/>
    </source>
</evidence>
<evidence type="ECO:0000259" key="9">
    <source>
        <dbReference type="SMART" id="SM00768"/>
    </source>
</evidence>
<dbReference type="InterPro" id="IPR044965">
    <property type="entry name" value="Glyco_hydro_17_plant"/>
</dbReference>
<evidence type="ECO:0000256" key="7">
    <source>
        <dbReference type="ARBA" id="ARBA00023295"/>
    </source>
</evidence>
<organism evidence="10 11">
    <name type="scientific">Brassica napus</name>
    <name type="common">Rape</name>
    <dbReference type="NCBI Taxonomy" id="3708"/>
    <lineage>
        <taxon>Eukaryota</taxon>
        <taxon>Viridiplantae</taxon>
        <taxon>Streptophyta</taxon>
        <taxon>Embryophyta</taxon>
        <taxon>Tracheophyta</taxon>
        <taxon>Spermatophyta</taxon>
        <taxon>Magnoliopsida</taxon>
        <taxon>eudicotyledons</taxon>
        <taxon>Gunneridae</taxon>
        <taxon>Pentapetalae</taxon>
        <taxon>rosids</taxon>
        <taxon>malvids</taxon>
        <taxon>Brassicales</taxon>
        <taxon>Brassicaceae</taxon>
        <taxon>Brassiceae</taxon>
        <taxon>Brassica</taxon>
    </lineage>
</organism>
<dbReference type="EMBL" id="JAGKQM010000014">
    <property type="protein sequence ID" value="KAH0882513.1"/>
    <property type="molecule type" value="Genomic_DNA"/>
</dbReference>
<dbReference type="Pfam" id="PF00332">
    <property type="entry name" value="Glyco_hydro_17"/>
    <property type="match status" value="1"/>
</dbReference>
<comment type="similarity">
    <text evidence="2 8">Belongs to the glycosyl hydrolase 17 family.</text>
</comment>
<gene>
    <name evidence="10" type="ORF">HID58_058609</name>
</gene>
<evidence type="ECO:0000313" key="10">
    <source>
        <dbReference type="EMBL" id="KAH0882513.1"/>
    </source>
</evidence>
<comment type="catalytic activity">
    <reaction evidence="1">
        <text>Hydrolysis of (1-&gt;3)-beta-D-glucosidic linkages in (1-&gt;3)-beta-D-glucans.</text>
        <dbReference type="EC" id="3.2.1.39"/>
    </reaction>
</comment>
<evidence type="ECO:0000256" key="3">
    <source>
        <dbReference type="ARBA" id="ARBA00012780"/>
    </source>
</evidence>
<protein>
    <recommendedName>
        <fullName evidence="3">glucan endo-1,3-beta-D-glucosidase</fullName>
        <ecNumber evidence="3">3.2.1.39</ecNumber>
    </recommendedName>
</protein>
<dbReference type="PANTHER" id="PTHR32227">
    <property type="entry name" value="GLUCAN ENDO-1,3-BETA-GLUCOSIDASE BG1-RELATED-RELATED"/>
    <property type="match status" value="1"/>
</dbReference>
<comment type="caution">
    <text evidence="10">The sequence shown here is derived from an EMBL/GenBank/DDBJ whole genome shotgun (WGS) entry which is preliminary data.</text>
</comment>
<keyword evidence="6" id="KW-1015">Disulfide bond</keyword>